<feature type="transmembrane region" description="Helical" evidence="1">
    <location>
        <begin position="6"/>
        <end position="21"/>
    </location>
</feature>
<dbReference type="OrthoDB" id="5373240at2"/>
<evidence type="ECO:0000313" key="2">
    <source>
        <dbReference type="EMBL" id="RTR35965.1"/>
    </source>
</evidence>
<feature type="transmembrane region" description="Helical" evidence="1">
    <location>
        <begin position="28"/>
        <end position="45"/>
    </location>
</feature>
<comment type="caution">
    <text evidence="2">The sequence shown here is derived from an EMBL/GenBank/DDBJ whole genome shotgun (WGS) entry which is preliminary data.</text>
</comment>
<feature type="transmembrane region" description="Helical" evidence="1">
    <location>
        <begin position="243"/>
        <end position="263"/>
    </location>
</feature>
<gene>
    <name evidence="2" type="ORF">EKG38_24135</name>
</gene>
<keyword evidence="1" id="KW-0472">Membrane</keyword>
<name>A0A3S0J1G1_9GAMM</name>
<protein>
    <submittedName>
        <fullName evidence="2">EpsG family protein</fullName>
    </submittedName>
</protein>
<dbReference type="InterPro" id="IPR049458">
    <property type="entry name" value="EpsG-like"/>
</dbReference>
<feature type="transmembrane region" description="Helical" evidence="1">
    <location>
        <begin position="84"/>
        <end position="103"/>
    </location>
</feature>
<feature type="transmembrane region" description="Helical" evidence="1">
    <location>
        <begin position="183"/>
        <end position="207"/>
    </location>
</feature>
<feature type="transmembrane region" description="Helical" evidence="1">
    <location>
        <begin position="292"/>
        <end position="312"/>
    </location>
</feature>
<feature type="transmembrane region" description="Helical" evidence="1">
    <location>
        <begin position="269"/>
        <end position="285"/>
    </location>
</feature>
<dbReference type="Pfam" id="PF14897">
    <property type="entry name" value="EpsG"/>
    <property type="match status" value="1"/>
</dbReference>
<dbReference type="EMBL" id="RXNU01000026">
    <property type="protein sequence ID" value="RTR35965.1"/>
    <property type="molecule type" value="Genomic_DNA"/>
</dbReference>
<evidence type="ECO:0000256" key="1">
    <source>
        <dbReference type="SAM" id="Phobius"/>
    </source>
</evidence>
<proteinExistence type="predicted"/>
<dbReference type="AlphaFoldDB" id="A0A3S0J1G1"/>
<feature type="transmembrane region" description="Helical" evidence="1">
    <location>
        <begin position="148"/>
        <end position="176"/>
    </location>
</feature>
<sequence>MTVFVYYMPFMFLFLLLYNTHRSSLKMLVGFYMLLTIFLILALRYDVGWDYMSYSKAFKYGYDNFEYLSSLIFDISRFLGSVNYVFLIYAFLTILPLLLVFYLERKLSFIVCYISLPFFFIESFSVIRQEVALSFCILGYLLYLRRDIKAFLVLMVAVGFHSSAIVFLLMIIVLWFGNRLVKLCILTSLVILAVYFDSIFSLFIPFFPTLSFYNSGSSYGLLSVLSVFLLFIISLNKSDNLEHYYLILVGIILNIILLNFDSALARLCWYFYIPFCFLTWSRFFFKLKVGHWFFYLVMLFLYSYSLMLKSSLENGSYLPYQTILGV</sequence>
<evidence type="ECO:0000313" key="3">
    <source>
        <dbReference type="Proteomes" id="UP000267448"/>
    </source>
</evidence>
<organism evidence="2 3">
    <name type="scientific">Shewanella canadensis</name>
    <dbReference type="NCBI Taxonomy" id="271096"/>
    <lineage>
        <taxon>Bacteria</taxon>
        <taxon>Pseudomonadati</taxon>
        <taxon>Pseudomonadota</taxon>
        <taxon>Gammaproteobacteria</taxon>
        <taxon>Alteromonadales</taxon>
        <taxon>Shewanellaceae</taxon>
        <taxon>Shewanella</taxon>
    </lineage>
</organism>
<feature type="transmembrane region" description="Helical" evidence="1">
    <location>
        <begin position="219"/>
        <end position="236"/>
    </location>
</feature>
<keyword evidence="1" id="KW-0812">Transmembrane</keyword>
<keyword evidence="1" id="KW-1133">Transmembrane helix</keyword>
<keyword evidence="3" id="KW-1185">Reference proteome</keyword>
<reference evidence="2 3" key="1">
    <citation type="submission" date="2018-12" db="EMBL/GenBank/DDBJ databases">
        <authorList>
            <person name="Yu L."/>
        </authorList>
    </citation>
    <scope>NUCLEOTIDE SEQUENCE [LARGE SCALE GENOMIC DNA]</scope>
    <source>
        <strain evidence="2 3">HAW-EB2</strain>
    </source>
</reference>
<accession>A0A3S0J1G1</accession>
<feature type="transmembrane region" description="Helical" evidence="1">
    <location>
        <begin position="110"/>
        <end position="128"/>
    </location>
</feature>
<dbReference type="Proteomes" id="UP000267448">
    <property type="component" value="Unassembled WGS sequence"/>
</dbReference>